<evidence type="ECO:0000256" key="4">
    <source>
        <dbReference type="ARBA" id="ARBA00022617"/>
    </source>
</evidence>
<reference evidence="15" key="1">
    <citation type="submission" date="2015-03" db="EMBL/GenBank/DDBJ databases">
        <title>A transcriptome of Araucaria cunninghamii, an australian fine timber species.</title>
        <authorList>
            <person name="Jing Yi C.J.Y."/>
            <person name="Yin San L.Y.S."/>
            <person name="Abdul Karim S.S."/>
            <person name="Wan Azmi N.N."/>
            <person name="Hercus R.R."/>
            <person name="Croft L.L."/>
        </authorList>
    </citation>
    <scope>NUCLEOTIDE SEQUENCE</scope>
    <source>
        <strain evidence="15">MI0301</strain>
        <tissue evidence="15">Leaf</tissue>
    </source>
</reference>
<evidence type="ECO:0000256" key="8">
    <source>
        <dbReference type="ARBA" id="ARBA00023002"/>
    </source>
</evidence>
<dbReference type="GO" id="GO:0016705">
    <property type="term" value="F:oxidoreductase activity, acting on paired donors, with incorporation or reduction of molecular oxygen"/>
    <property type="evidence" value="ECO:0007669"/>
    <property type="project" value="InterPro"/>
</dbReference>
<evidence type="ECO:0000256" key="11">
    <source>
        <dbReference type="ARBA" id="ARBA00023059"/>
    </source>
</evidence>
<feature type="binding site" description="axial binding residue" evidence="13">
    <location>
        <position position="478"/>
    </location>
    <ligand>
        <name>heme</name>
        <dbReference type="ChEBI" id="CHEBI:30413"/>
    </ligand>
    <ligandPart>
        <name>Fe</name>
        <dbReference type="ChEBI" id="CHEBI:18248"/>
    </ligandPart>
</feature>
<dbReference type="PROSITE" id="PS00086">
    <property type="entry name" value="CYTOCHROME_P450"/>
    <property type="match status" value="1"/>
</dbReference>
<dbReference type="GO" id="GO:0020037">
    <property type="term" value="F:heme binding"/>
    <property type="evidence" value="ECO:0007669"/>
    <property type="project" value="InterPro"/>
</dbReference>
<dbReference type="Gene3D" id="1.10.630.10">
    <property type="entry name" value="Cytochrome P450"/>
    <property type="match status" value="1"/>
</dbReference>
<dbReference type="SUPFAM" id="SSF48264">
    <property type="entry name" value="Cytochrome P450"/>
    <property type="match status" value="1"/>
</dbReference>
<keyword evidence="7" id="KW-1133">Transmembrane helix</keyword>
<evidence type="ECO:0000256" key="9">
    <source>
        <dbReference type="ARBA" id="ARBA00023004"/>
    </source>
</evidence>
<evidence type="ECO:0000256" key="7">
    <source>
        <dbReference type="ARBA" id="ARBA00022989"/>
    </source>
</evidence>
<dbReference type="GO" id="GO:0042617">
    <property type="term" value="P:paclitaxel biosynthetic process"/>
    <property type="evidence" value="ECO:0007669"/>
    <property type="project" value="UniProtKB-UniPathway"/>
</dbReference>
<dbReference type="InterPro" id="IPR001128">
    <property type="entry name" value="Cyt_P450"/>
</dbReference>
<evidence type="ECO:0000256" key="10">
    <source>
        <dbReference type="ARBA" id="ARBA00023033"/>
    </source>
</evidence>
<dbReference type="InterPro" id="IPR017972">
    <property type="entry name" value="Cyt_P450_CS"/>
</dbReference>
<dbReference type="UniPathway" id="UPA00842"/>
<dbReference type="EMBL" id="GCKF01043000">
    <property type="protein sequence ID" value="JAG94599.1"/>
    <property type="molecule type" value="Transcribed_RNA"/>
</dbReference>
<accession>A0A0D6QVN2</accession>
<protein>
    <recommendedName>
        <fullName evidence="16">Cytochrome P450</fullName>
    </recommendedName>
</protein>
<comment type="subcellular location">
    <subcellularLocation>
        <location evidence="1">Membrane</location>
        <topology evidence="1">Single-pass membrane protein</topology>
    </subcellularLocation>
</comment>
<evidence type="ECO:0000256" key="1">
    <source>
        <dbReference type="ARBA" id="ARBA00004167"/>
    </source>
</evidence>
<keyword evidence="9 13" id="KW-0408">Iron</keyword>
<name>A0A0D6QVN2_ARACU</name>
<comment type="pathway">
    <text evidence="2">Alkaloid biosynthesis; taxol biosynthesis.</text>
</comment>
<dbReference type="Pfam" id="PF00067">
    <property type="entry name" value="p450"/>
    <property type="match status" value="1"/>
</dbReference>
<dbReference type="AlphaFoldDB" id="A0A0D6QVN2"/>
<evidence type="ECO:0000256" key="6">
    <source>
        <dbReference type="ARBA" id="ARBA00022723"/>
    </source>
</evidence>
<organism evidence="15">
    <name type="scientific">Araucaria cunninghamii</name>
    <name type="common">Hoop pine</name>
    <name type="synonym">Moreton Bay pine</name>
    <dbReference type="NCBI Taxonomy" id="56994"/>
    <lineage>
        <taxon>Eukaryota</taxon>
        <taxon>Viridiplantae</taxon>
        <taxon>Streptophyta</taxon>
        <taxon>Embryophyta</taxon>
        <taxon>Tracheophyta</taxon>
        <taxon>Spermatophyta</taxon>
        <taxon>Pinopsida</taxon>
        <taxon>Pinidae</taxon>
        <taxon>Conifers II</taxon>
        <taxon>Araucariales</taxon>
        <taxon>Araucariaceae</taxon>
        <taxon>Araucaria</taxon>
    </lineage>
</organism>
<dbReference type="FunFam" id="1.10.630.10:FF:000044">
    <property type="entry name" value="Cytochrome P450"/>
    <property type="match status" value="1"/>
</dbReference>
<evidence type="ECO:0000256" key="5">
    <source>
        <dbReference type="ARBA" id="ARBA00022692"/>
    </source>
</evidence>
<evidence type="ECO:0000256" key="3">
    <source>
        <dbReference type="ARBA" id="ARBA00010617"/>
    </source>
</evidence>
<comment type="cofactor">
    <cofactor evidence="13">
        <name>heme</name>
        <dbReference type="ChEBI" id="CHEBI:30413"/>
    </cofactor>
</comment>
<keyword evidence="5" id="KW-0812">Transmembrane</keyword>
<keyword evidence="4 13" id="KW-0349">Heme</keyword>
<keyword evidence="8 14" id="KW-0560">Oxidoreductase</keyword>
<dbReference type="PRINTS" id="PR00385">
    <property type="entry name" value="P450"/>
</dbReference>
<sequence length="531" mass="60775">MKMFITQFFLSLLLVAVGFLLLRFLTRKHAIRPSHSPYSPYEGPAVYPIVGSALEYFKNRHRFLEWFTELLEKSSTNTVKMERPGGVIDIMTANPSNVEHFLKTGFENYPKGERFRFTLDDFLGRGIFNADGELWKMQRKTASYEFSTKSLRSFVVETVQWEIQNRLIPVLSNACQKGECMDLQDVLQRFGFDNICRVAFGVDPCYLLPSMPTSSFAQAFDDATDISAGRFFSAVPFWWRIKRLLNIGCERRLRQAIRVVDEFALHVVRSRRSEISSNGGLPTREDLLCRFIASFSTNSNPATPQNCLEDKGEGMDLFLKDMVISFMLAGRDTTSIALTWFFWVLHFHPAVEEAIHCEILGVLERRKGPAVDAEGVVFGFEELREMQYLHAALCESMRLYPPVPVDVKVAIRDDVLPDGTCVGKGWYLNYISYSMGRMENIWGRDCLEFKPERWLKNGEFVGENPYKFPIFHAGPRICLGKDMAFIQMKSIVASVIHRFSFQVGRGGKSAEYMVSLTMRMKGGLPVIVRLR</sequence>
<dbReference type="CDD" id="cd11064">
    <property type="entry name" value="CYP86A"/>
    <property type="match status" value="1"/>
</dbReference>
<dbReference type="GO" id="GO:0016020">
    <property type="term" value="C:membrane"/>
    <property type="evidence" value="ECO:0007669"/>
    <property type="project" value="UniProtKB-SubCell"/>
</dbReference>
<evidence type="ECO:0000256" key="14">
    <source>
        <dbReference type="RuleBase" id="RU000461"/>
    </source>
</evidence>
<dbReference type="PRINTS" id="PR00463">
    <property type="entry name" value="EP450I"/>
</dbReference>
<keyword evidence="10 14" id="KW-0503">Monooxygenase</keyword>
<dbReference type="PANTHER" id="PTHR24296">
    <property type="entry name" value="CYTOCHROME P450"/>
    <property type="match status" value="1"/>
</dbReference>
<keyword evidence="12" id="KW-0472">Membrane</keyword>
<evidence type="ECO:0000256" key="12">
    <source>
        <dbReference type="ARBA" id="ARBA00023136"/>
    </source>
</evidence>
<dbReference type="InterPro" id="IPR036396">
    <property type="entry name" value="Cyt_P450_sf"/>
</dbReference>
<dbReference type="GO" id="GO:0004497">
    <property type="term" value="F:monooxygenase activity"/>
    <property type="evidence" value="ECO:0007669"/>
    <property type="project" value="UniProtKB-KW"/>
</dbReference>
<keyword evidence="11" id="KW-0876">Taxol biosynthesis</keyword>
<proteinExistence type="inferred from homology"/>
<evidence type="ECO:0008006" key="16">
    <source>
        <dbReference type="Google" id="ProtNLM"/>
    </source>
</evidence>
<dbReference type="GO" id="GO:0005506">
    <property type="term" value="F:iron ion binding"/>
    <property type="evidence" value="ECO:0007669"/>
    <property type="project" value="InterPro"/>
</dbReference>
<evidence type="ECO:0000256" key="2">
    <source>
        <dbReference type="ARBA" id="ARBA00005122"/>
    </source>
</evidence>
<keyword evidence="6 13" id="KW-0479">Metal-binding</keyword>
<evidence type="ECO:0000313" key="15">
    <source>
        <dbReference type="EMBL" id="JAG94599.1"/>
    </source>
</evidence>
<comment type="similarity">
    <text evidence="3 14">Belongs to the cytochrome P450 family.</text>
</comment>
<evidence type="ECO:0000256" key="13">
    <source>
        <dbReference type="PIRSR" id="PIRSR602401-1"/>
    </source>
</evidence>
<dbReference type="InterPro" id="IPR002401">
    <property type="entry name" value="Cyt_P450_E_grp-I"/>
</dbReference>